<dbReference type="InParanoid" id="D8T7W2"/>
<dbReference type="SUPFAM" id="SSF54001">
    <property type="entry name" value="Cysteine proteinases"/>
    <property type="match status" value="1"/>
</dbReference>
<dbReference type="InterPro" id="IPR028889">
    <property type="entry name" value="USP"/>
</dbReference>
<feature type="non-terminal residue" evidence="3">
    <location>
        <position position="1"/>
    </location>
</feature>
<dbReference type="eggNOG" id="KOG1868">
    <property type="taxonomic scope" value="Eukaryota"/>
</dbReference>
<dbReference type="Gene3D" id="3.90.70.10">
    <property type="entry name" value="Cysteine proteinases"/>
    <property type="match status" value="1"/>
</dbReference>
<dbReference type="Pfam" id="PF00443">
    <property type="entry name" value="UCH"/>
    <property type="match status" value="1"/>
</dbReference>
<evidence type="ECO:0000256" key="1">
    <source>
        <dbReference type="ARBA" id="ARBA00009085"/>
    </source>
</evidence>
<keyword evidence="4" id="KW-1185">Reference proteome</keyword>
<dbReference type="Gramene" id="EFJ07226">
    <property type="protein sequence ID" value="EFJ07226"/>
    <property type="gene ID" value="SELMODRAFT_2432"/>
</dbReference>
<reference evidence="3 4" key="1">
    <citation type="journal article" date="2011" name="Science">
        <title>The Selaginella genome identifies genetic changes associated with the evolution of vascular plants.</title>
        <authorList>
            <person name="Banks J.A."/>
            <person name="Nishiyama T."/>
            <person name="Hasebe M."/>
            <person name="Bowman J.L."/>
            <person name="Gribskov M."/>
            <person name="dePamphilis C."/>
            <person name="Albert V.A."/>
            <person name="Aono N."/>
            <person name="Aoyama T."/>
            <person name="Ambrose B.A."/>
            <person name="Ashton N.W."/>
            <person name="Axtell M.J."/>
            <person name="Barker E."/>
            <person name="Barker M.S."/>
            <person name="Bennetzen J.L."/>
            <person name="Bonawitz N.D."/>
            <person name="Chapple C."/>
            <person name="Cheng C."/>
            <person name="Correa L.G."/>
            <person name="Dacre M."/>
            <person name="DeBarry J."/>
            <person name="Dreyer I."/>
            <person name="Elias M."/>
            <person name="Engstrom E.M."/>
            <person name="Estelle M."/>
            <person name="Feng L."/>
            <person name="Finet C."/>
            <person name="Floyd S.K."/>
            <person name="Frommer W.B."/>
            <person name="Fujita T."/>
            <person name="Gramzow L."/>
            <person name="Gutensohn M."/>
            <person name="Harholt J."/>
            <person name="Hattori M."/>
            <person name="Heyl A."/>
            <person name="Hirai T."/>
            <person name="Hiwatashi Y."/>
            <person name="Ishikawa M."/>
            <person name="Iwata M."/>
            <person name="Karol K.G."/>
            <person name="Koehler B."/>
            <person name="Kolukisaoglu U."/>
            <person name="Kubo M."/>
            <person name="Kurata T."/>
            <person name="Lalonde S."/>
            <person name="Li K."/>
            <person name="Li Y."/>
            <person name="Litt A."/>
            <person name="Lyons E."/>
            <person name="Manning G."/>
            <person name="Maruyama T."/>
            <person name="Michael T.P."/>
            <person name="Mikami K."/>
            <person name="Miyazaki S."/>
            <person name="Morinaga S."/>
            <person name="Murata T."/>
            <person name="Mueller-Roeber B."/>
            <person name="Nelson D.R."/>
            <person name="Obara M."/>
            <person name="Oguri Y."/>
            <person name="Olmstead R.G."/>
            <person name="Onodera N."/>
            <person name="Petersen B.L."/>
            <person name="Pils B."/>
            <person name="Prigge M."/>
            <person name="Rensing S.A."/>
            <person name="Riano-Pachon D.M."/>
            <person name="Roberts A.W."/>
            <person name="Sato Y."/>
            <person name="Scheller H.V."/>
            <person name="Schulz B."/>
            <person name="Schulz C."/>
            <person name="Shakirov E.V."/>
            <person name="Shibagaki N."/>
            <person name="Shinohara N."/>
            <person name="Shippen D.E."/>
            <person name="Soerensen I."/>
            <person name="Sotooka R."/>
            <person name="Sugimoto N."/>
            <person name="Sugita M."/>
            <person name="Sumikawa N."/>
            <person name="Tanurdzic M."/>
            <person name="Theissen G."/>
            <person name="Ulvskov P."/>
            <person name="Wakazuki S."/>
            <person name="Weng J.K."/>
            <person name="Willats W.W."/>
            <person name="Wipf D."/>
            <person name="Wolf P.G."/>
            <person name="Yang L."/>
            <person name="Zimmer A.D."/>
            <person name="Zhu Q."/>
            <person name="Mitros T."/>
            <person name="Hellsten U."/>
            <person name="Loque D."/>
            <person name="Otillar R."/>
            <person name="Salamov A."/>
            <person name="Schmutz J."/>
            <person name="Shapiro H."/>
            <person name="Lindquist E."/>
            <person name="Lucas S."/>
            <person name="Rokhsar D."/>
            <person name="Grigoriev I.V."/>
        </authorList>
    </citation>
    <scope>NUCLEOTIDE SEQUENCE [LARGE SCALE GENOMIC DNA]</scope>
</reference>
<dbReference type="STRING" id="88036.D8T7W2"/>
<proteinExistence type="inferred from homology"/>
<evidence type="ECO:0000313" key="4">
    <source>
        <dbReference type="Proteomes" id="UP000001514"/>
    </source>
</evidence>
<evidence type="ECO:0000259" key="2">
    <source>
        <dbReference type="PROSITE" id="PS50235"/>
    </source>
</evidence>
<feature type="non-terminal residue" evidence="3">
    <location>
        <position position="321"/>
    </location>
</feature>
<comment type="similarity">
    <text evidence="1">Belongs to the peptidase C19 family.</text>
</comment>
<organism evidence="4">
    <name type="scientific">Selaginella moellendorffii</name>
    <name type="common">Spikemoss</name>
    <dbReference type="NCBI Taxonomy" id="88036"/>
    <lineage>
        <taxon>Eukaryota</taxon>
        <taxon>Viridiplantae</taxon>
        <taxon>Streptophyta</taxon>
        <taxon>Embryophyta</taxon>
        <taxon>Tracheophyta</taxon>
        <taxon>Lycopodiopsida</taxon>
        <taxon>Selaginellales</taxon>
        <taxon>Selaginellaceae</taxon>
        <taxon>Selaginella</taxon>
    </lineage>
</organism>
<dbReference type="GO" id="GO:0016579">
    <property type="term" value="P:protein deubiquitination"/>
    <property type="evidence" value="ECO:0007669"/>
    <property type="project" value="InterPro"/>
</dbReference>
<dbReference type="PROSITE" id="PS50235">
    <property type="entry name" value="USP_3"/>
    <property type="match status" value="1"/>
</dbReference>
<accession>D8T7W2</accession>
<dbReference type="EMBL" id="GL377687">
    <property type="protein sequence ID" value="EFJ07226.1"/>
    <property type="molecule type" value="Genomic_DNA"/>
</dbReference>
<dbReference type="InterPro" id="IPR050185">
    <property type="entry name" value="Ub_carboxyl-term_hydrolase"/>
</dbReference>
<dbReference type="PANTHER" id="PTHR21646">
    <property type="entry name" value="UBIQUITIN CARBOXYL-TERMINAL HYDROLASE"/>
    <property type="match status" value="1"/>
</dbReference>
<dbReference type="PANTHER" id="PTHR21646:SF39">
    <property type="entry name" value="UBIQUITIN CARBOXYL-TERMINAL HYDROLASE 16"/>
    <property type="match status" value="1"/>
</dbReference>
<dbReference type="GO" id="GO:0004843">
    <property type="term" value="F:cysteine-type deubiquitinase activity"/>
    <property type="evidence" value="ECO:0007669"/>
    <property type="project" value="InterPro"/>
</dbReference>
<dbReference type="Proteomes" id="UP000001514">
    <property type="component" value="Unassembled WGS sequence"/>
</dbReference>
<dbReference type="PROSITE" id="PS00972">
    <property type="entry name" value="USP_1"/>
    <property type="match status" value="1"/>
</dbReference>
<protein>
    <recommendedName>
        <fullName evidence="2">USP domain-containing protein</fullName>
    </recommendedName>
</protein>
<dbReference type="InterPro" id="IPR018200">
    <property type="entry name" value="USP_CS"/>
</dbReference>
<dbReference type="AlphaFoldDB" id="D8T7W2"/>
<evidence type="ECO:0000313" key="3">
    <source>
        <dbReference type="EMBL" id="EFJ07226.1"/>
    </source>
</evidence>
<dbReference type="CDD" id="cd02667">
    <property type="entry name" value="Peptidase_C19K"/>
    <property type="match status" value="1"/>
</dbReference>
<gene>
    <name evidence="3" type="ORF">SELMODRAFT_2432</name>
</gene>
<dbReference type="PROSITE" id="PS00973">
    <property type="entry name" value="USP_2"/>
    <property type="match status" value="1"/>
</dbReference>
<dbReference type="InterPro" id="IPR001394">
    <property type="entry name" value="Peptidase_C19_UCH"/>
</dbReference>
<dbReference type="KEGG" id="smo:SELMODRAFT_2432"/>
<dbReference type="HOGENOM" id="CLU_008279_10_0_1"/>
<sequence length="321" mass="35658">GLVNLGNTCFFNSVMQNLLAVRYLKDYFLNPVAGGASEGPLTSALRRFFLEINGDNLEAFSGNAKKRHRDYTTYNPKGLFGALCSKSSRFSGYHQQDSHELLRCLLDGLQVEGKHKESEEKNSTNGKEDHTFVDHLFGGQFASTVTCCECGHSSSVLEPFLDVSLPIPFITAKSLEGCLQAFTKLEVLSGENAWGCDNCTRRKATKRLVIRKAPPVLTVHLKRFAQDMRGRLSKLTGHVAFDELLNLSPFLSASRDGGLYRLVGVVEHSGTMKGGHYVAFVRGGSAGDGKENFWYYISDSDVRRTTLDQVLRSEAYLLFYE</sequence>
<dbReference type="FunCoup" id="D8T7W2">
    <property type="interactions" value="3499"/>
</dbReference>
<dbReference type="InterPro" id="IPR038765">
    <property type="entry name" value="Papain-like_cys_pep_sf"/>
</dbReference>
<name>D8T7W2_SELML</name>
<feature type="domain" description="USP" evidence="2">
    <location>
        <begin position="1"/>
        <end position="321"/>
    </location>
</feature>